<name>A0A7X6S350_9LACO</name>
<dbReference type="Proteomes" id="UP000549765">
    <property type="component" value="Unassembled WGS sequence"/>
</dbReference>
<evidence type="ECO:0000313" key="2">
    <source>
        <dbReference type="EMBL" id="NKZ23597.1"/>
    </source>
</evidence>
<comment type="caution">
    <text evidence="2">The sequence shown here is derived from an EMBL/GenBank/DDBJ whole genome shotgun (WGS) entry which is preliminary data.</text>
</comment>
<feature type="transmembrane region" description="Helical" evidence="1">
    <location>
        <begin position="42"/>
        <end position="60"/>
    </location>
</feature>
<evidence type="ECO:0000256" key="1">
    <source>
        <dbReference type="SAM" id="Phobius"/>
    </source>
</evidence>
<keyword evidence="1" id="KW-1133">Transmembrane helix</keyword>
<sequence>MDYVIFLGILITIIGVITMLLTPRERLWGGIYRSKNVTISRLALILIIFGLIIIIVKALFNGQLG</sequence>
<feature type="transmembrane region" description="Helical" evidence="1">
    <location>
        <begin position="6"/>
        <end position="22"/>
    </location>
</feature>
<keyword evidence="3" id="KW-1185">Reference proteome</keyword>
<dbReference type="AlphaFoldDB" id="A0A7X6S350"/>
<gene>
    <name evidence="2" type="ORF">HF964_02085</name>
</gene>
<dbReference type="EMBL" id="JAAXPN010000001">
    <property type="protein sequence ID" value="NKZ23597.1"/>
    <property type="molecule type" value="Genomic_DNA"/>
</dbReference>
<protein>
    <submittedName>
        <fullName evidence="2">Uncharacterized protein</fullName>
    </submittedName>
</protein>
<evidence type="ECO:0000313" key="3">
    <source>
        <dbReference type="Proteomes" id="UP000549765"/>
    </source>
</evidence>
<proteinExistence type="predicted"/>
<keyword evidence="1" id="KW-0812">Transmembrane</keyword>
<organism evidence="2 3">
    <name type="scientific">Periweissella fabalis</name>
    <dbReference type="NCBI Taxonomy" id="1070421"/>
    <lineage>
        <taxon>Bacteria</taxon>
        <taxon>Bacillati</taxon>
        <taxon>Bacillota</taxon>
        <taxon>Bacilli</taxon>
        <taxon>Lactobacillales</taxon>
        <taxon>Lactobacillaceae</taxon>
        <taxon>Periweissella</taxon>
    </lineage>
</organism>
<accession>A0A7X6S350</accession>
<reference evidence="2 3" key="1">
    <citation type="submission" date="2020-04" db="EMBL/GenBank/DDBJ databases">
        <title>MicrobeNet Type strains.</title>
        <authorList>
            <person name="Nicholson A.C."/>
        </authorList>
    </citation>
    <scope>NUCLEOTIDE SEQUENCE [LARGE SCALE GENOMIC DNA]</scope>
    <source>
        <strain evidence="2 3">CCUG 61472</strain>
    </source>
</reference>
<dbReference type="RefSeq" id="WP_168721382.1">
    <property type="nucleotide sequence ID" value="NZ_JAAXPN010000001.1"/>
</dbReference>
<keyword evidence="1" id="KW-0472">Membrane</keyword>